<gene>
    <name evidence="1" type="ORF">SDC9_79157</name>
</gene>
<protein>
    <recommendedName>
        <fullName evidence="2">Peptidase M24 domain-containing protein</fullName>
    </recommendedName>
</protein>
<name>A0A644Z1I7_9ZZZZ</name>
<evidence type="ECO:0008006" key="2">
    <source>
        <dbReference type="Google" id="ProtNLM"/>
    </source>
</evidence>
<reference evidence="1" key="1">
    <citation type="submission" date="2019-08" db="EMBL/GenBank/DDBJ databases">
        <authorList>
            <person name="Kucharzyk K."/>
            <person name="Murdoch R.W."/>
            <person name="Higgins S."/>
            <person name="Loffler F."/>
        </authorList>
    </citation>
    <scope>NUCLEOTIDE SEQUENCE</scope>
</reference>
<proteinExistence type="predicted"/>
<dbReference type="EMBL" id="VSSQ01006406">
    <property type="protein sequence ID" value="MPM32593.1"/>
    <property type="molecule type" value="Genomic_DNA"/>
</dbReference>
<organism evidence="1">
    <name type="scientific">bioreactor metagenome</name>
    <dbReference type="NCBI Taxonomy" id="1076179"/>
    <lineage>
        <taxon>unclassified sequences</taxon>
        <taxon>metagenomes</taxon>
        <taxon>ecological metagenomes</taxon>
    </lineage>
</organism>
<accession>A0A644Z1I7</accession>
<sequence>MASEGMKSLITNFKSDITDFDLAKEYRYTGYPLGCHIGMKSSGNQSIGLSSPVGALIEKGLPFSTGISYWGSNICRAGWVAESEHDLPEDAQDYVSNFAGPYFYACTKWLENLKIGTKGGVLRQLIDEHLPFEDFGVFLNPGHLIHYEEWLSSPIYPNSEEEIHSGMYMQVDIIPRSKKYSTSRMEDGVVIADSHLRNKVKEEYPEVYERCMKRRSFMIDVLGINLPEEVLPLSNIPSLVPPFFLNHKKVLSLKP</sequence>
<comment type="caution">
    <text evidence="1">The sequence shown here is derived from an EMBL/GenBank/DDBJ whole genome shotgun (WGS) entry which is preliminary data.</text>
</comment>
<dbReference type="AlphaFoldDB" id="A0A644Z1I7"/>
<evidence type="ECO:0000313" key="1">
    <source>
        <dbReference type="EMBL" id="MPM32593.1"/>
    </source>
</evidence>